<evidence type="ECO:0000256" key="1">
    <source>
        <dbReference type="ARBA" id="ARBA00023117"/>
    </source>
</evidence>
<sequence length="68" mass="7967">MTSSPRPQLELRLAFERIVGYDEIEFFKIFVSKAGVPDYFDVITRPMHWSLIDAKKARPTRILGDQRL</sequence>
<proteinExistence type="predicted"/>
<name>A0AA38U977_9AGAR</name>
<accession>A0AA38U977</accession>
<evidence type="ECO:0008006" key="4">
    <source>
        <dbReference type="Google" id="ProtNLM"/>
    </source>
</evidence>
<dbReference type="EMBL" id="MU806489">
    <property type="protein sequence ID" value="KAJ3834747.1"/>
    <property type="molecule type" value="Genomic_DNA"/>
</dbReference>
<protein>
    <recommendedName>
        <fullName evidence="4">Bromo domain-containing protein</fullName>
    </recommendedName>
</protein>
<evidence type="ECO:0000313" key="2">
    <source>
        <dbReference type="EMBL" id="KAJ3834747.1"/>
    </source>
</evidence>
<evidence type="ECO:0000313" key="3">
    <source>
        <dbReference type="Proteomes" id="UP001163846"/>
    </source>
</evidence>
<reference evidence="2" key="1">
    <citation type="submission" date="2022-08" db="EMBL/GenBank/DDBJ databases">
        <authorList>
            <consortium name="DOE Joint Genome Institute"/>
            <person name="Min B."/>
            <person name="Riley R."/>
            <person name="Sierra-Patev S."/>
            <person name="Naranjo-Ortiz M."/>
            <person name="Looney B."/>
            <person name="Konkel Z."/>
            <person name="Slot J.C."/>
            <person name="Sakamoto Y."/>
            <person name="Steenwyk J.L."/>
            <person name="Rokas A."/>
            <person name="Carro J."/>
            <person name="Camarero S."/>
            <person name="Ferreira P."/>
            <person name="Molpeceres G."/>
            <person name="Ruiz-Duenas F.J."/>
            <person name="Serrano A."/>
            <person name="Henrissat B."/>
            <person name="Drula E."/>
            <person name="Hughes K.W."/>
            <person name="Mata J.L."/>
            <person name="Ishikawa N.K."/>
            <person name="Vargas-Isla R."/>
            <person name="Ushijima S."/>
            <person name="Smith C.A."/>
            <person name="Ahrendt S."/>
            <person name="Andreopoulos W."/>
            <person name="He G."/>
            <person name="Labutti K."/>
            <person name="Lipzen A."/>
            <person name="Ng V."/>
            <person name="Sandor L."/>
            <person name="Barry K."/>
            <person name="Martinez A.T."/>
            <person name="Xiao Y."/>
            <person name="Gibbons J.G."/>
            <person name="Terashima K."/>
            <person name="Hibbett D.S."/>
            <person name="Grigoriev I.V."/>
        </authorList>
    </citation>
    <scope>NUCLEOTIDE SEQUENCE</scope>
    <source>
        <strain evidence="2">TFB9207</strain>
    </source>
</reference>
<dbReference type="SUPFAM" id="SSF47370">
    <property type="entry name" value="Bromodomain"/>
    <property type="match status" value="1"/>
</dbReference>
<dbReference type="GO" id="GO:0006325">
    <property type="term" value="P:chromatin organization"/>
    <property type="evidence" value="ECO:0007669"/>
    <property type="project" value="UniProtKB-ARBA"/>
</dbReference>
<organism evidence="2 3">
    <name type="scientific">Lentinula raphanica</name>
    <dbReference type="NCBI Taxonomy" id="153919"/>
    <lineage>
        <taxon>Eukaryota</taxon>
        <taxon>Fungi</taxon>
        <taxon>Dikarya</taxon>
        <taxon>Basidiomycota</taxon>
        <taxon>Agaricomycotina</taxon>
        <taxon>Agaricomycetes</taxon>
        <taxon>Agaricomycetidae</taxon>
        <taxon>Agaricales</taxon>
        <taxon>Marasmiineae</taxon>
        <taxon>Omphalotaceae</taxon>
        <taxon>Lentinula</taxon>
    </lineage>
</organism>
<gene>
    <name evidence="2" type="ORF">F5878DRAFT_629754</name>
</gene>
<keyword evidence="3" id="KW-1185">Reference proteome</keyword>
<dbReference type="InterPro" id="IPR036427">
    <property type="entry name" value="Bromodomain-like_sf"/>
</dbReference>
<dbReference type="AlphaFoldDB" id="A0AA38U977"/>
<dbReference type="Proteomes" id="UP001163846">
    <property type="component" value="Unassembled WGS sequence"/>
</dbReference>
<dbReference type="Gene3D" id="1.20.920.10">
    <property type="entry name" value="Bromodomain-like"/>
    <property type="match status" value="1"/>
</dbReference>
<keyword evidence="1" id="KW-0103">Bromodomain</keyword>
<comment type="caution">
    <text evidence="2">The sequence shown here is derived from an EMBL/GenBank/DDBJ whole genome shotgun (WGS) entry which is preliminary data.</text>
</comment>